<protein>
    <submittedName>
        <fullName evidence="2">Uncharacterized protein</fullName>
    </submittedName>
</protein>
<feature type="chain" id="PRO_5019294052" evidence="1">
    <location>
        <begin position="22"/>
        <end position="1143"/>
    </location>
</feature>
<dbReference type="CDD" id="cd13121">
    <property type="entry name" value="BF2867_like_C"/>
    <property type="match status" value="1"/>
</dbReference>
<sequence length="1143" mass="128262">MEKRYCVLVACMMAFLCLLFACQKDDGVMGGEDTRLPIDLSGEIDQVMLSRVNDGGFCDKDVIGVYIVDYEGGKPGELKLEGNRASNVQFTYNEANNKWSGAYDIYWKDSKTPIDVYGYYPWNSQESIGEYAFEVQKDQSKAGENGNLGGYEASDFLWGKAEEVAPSTKVIRLAFRHKMSTARVTLVEGEGFAEGEWTGLEKQVLVTNTKRKALIDLKTGNVTATGTVAITGTIPYQKDGEFRAIVVPQEISTGTELFKITVDGVVYTFKKNEAFTYVSSKMHNFTIKVNKKENTGAYEFVLVSESITAWENDIITHDATAKEYIVIESEAGKLKEAIKAANKDFRQLQNLKITGEICALDFHFMRDSMDRLQALNLKEVKIVRYYDEWGNLVPENDKIPEGAFNKKKSLQRIILPDKLKIIGTFAFYNCTNLTGSLTIPEGVVKIEAAAFQSCVNLKGTLSLPTTLEYLGDENSVGSVFDECGFTCELKLPDKLKYIGNYTFNNCQNLYGSLILPENLEYIGLGAFQNCRGFTGSLEIPKRVSVIHQEAFNYCGFDGILKLHDGIINIEENAFRCRFKGELVLPKNLFVLSNGVFAGCNFSGELKLPEKLSSIGDFAFGDNQRLTGVLEIPQSVQNIGEGAFIGCSMIEKLILSDNLESIGSVAFGNCFYINSIVCKSITPSYMHMNAFDGVEKENVVLEIPEIAIQQYNSAPGWCEFKKITAHRKLVCRPSELKTLNGRTERQLVLDAEGKWEVVSKPDWCTLSTMSGEKKTELTLTIDAGSESREGEIVFKLDEYDYTTTCRVAQYYYEHEEDEEITLQTHSRGKGINLVFLGDGFDAENISNGDYLRVMNEQMERFFDIEPYHTYRDYFNVSTAIAVSPESGIGTVNTIRNTKFETTFTGEVGLRGNYSTIFNYAMEVSPVDESNLNQSLIIVTPNTIDYGGITEMWTDGSAIAFCPLSEDSYPYDARGIIQHEAGGHGFGKLGDEYIYHNTFIDFCDCTCCEHVFEFNIAKSLGWYENLSLTGKMHEVPWSHLIFDDRYSDVVDIYEGGFMHARGVFRSEQNSCMNNNISYYNAISREAIVKRIMEYAGESYSFEKFVENDKRDAVNSLSRSAERPGVTVRGNQYAPRIHKGKPDILK</sequence>
<dbReference type="InterPro" id="IPR042278">
    <property type="entry name" value="Mfa-like_1_N"/>
</dbReference>
<dbReference type="PANTHER" id="PTHR45661:SF3">
    <property type="entry name" value="IG-LIKE DOMAIN-CONTAINING PROTEIN"/>
    <property type="match status" value="1"/>
</dbReference>
<dbReference type="Pfam" id="PF13306">
    <property type="entry name" value="LRR_5"/>
    <property type="match status" value="2"/>
</dbReference>
<dbReference type="InterPro" id="IPR053139">
    <property type="entry name" value="Surface_bspA-like"/>
</dbReference>
<dbReference type="AlphaFoldDB" id="A0A415QRG1"/>
<evidence type="ECO:0000313" key="3">
    <source>
        <dbReference type="Proteomes" id="UP000286038"/>
    </source>
</evidence>
<comment type="caution">
    <text evidence="2">The sequence shown here is derived from an EMBL/GenBank/DDBJ whole genome shotgun (WGS) entry which is preliminary data.</text>
</comment>
<evidence type="ECO:0000256" key="1">
    <source>
        <dbReference type="SAM" id="SignalP"/>
    </source>
</evidence>
<keyword evidence="1" id="KW-0732">Signal</keyword>
<dbReference type="SUPFAM" id="SSF52058">
    <property type="entry name" value="L domain-like"/>
    <property type="match status" value="2"/>
</dbReference>
<dbReference type="Pfam" id="PF09471">
    <property type="entry name" value="Peptidase_M64"/>
    <property type="match status" value="1"/>
</dbReference>
<dbReference type="GO" id="GO:0008237">
    <property type="term" value="F:metallopeptidase activity"/>
    <property type="evidence" value="ECO:0007669"/>
    <property type="project" value="InterPro"/>
</dbReference>
<dbReference type="InterPro" id="IPR019026">
    <property type="entry name" value="Peptidase_M64_IgA"/>
</dbReference>
<dbReference type="Gene3D" id="2.60.40.2630">
    <property type="match status" value="1"/>
</dbReference>
<dbReference type="Pfam" id="PF13149">
    <property type="entry name" value="Mfa_like_1"/>
    <property type="match status" value="1"/>
</dbReference>
<feature type="signal peptide" evidence="1">
    <location>
        <begin position="1"/>
        <end position="21"/>
    </location>
</feature>
<dbReference type="CDD" id="cd13120">
    <property type="entry name" value="BF2867_like_N"/>
    <property type="match status" value="1"/>
</dbReference>
<dbReference type="Gene3D" id="3.40.390.10">
    <property type="entry name" value="Collagenase (Catalytic Domain)"/>
    <property type="match status" value="1"/>
</dbReference>
<dbReference type="CDD" id="cd14948">
    <property type="entry name" value="BACON"/>
    <property type="match status" value="1"/>
</dbReference>
<dbReference type="PROSITE" id="PS51257">
    <property type="entry name" value="PROKAR_LIPOPROTEIN"/>
    <property type="match status" value="1"/>
</dbReference>
<reference evidence="2 3" key="1">
    <citation type="submission" date="2018-08" db="EMBL/GenBank/DDBJ databases">
        <title>A genome reference for cultivated species of the human gut microbiota.</title>
        <authorList>
            <person name="Zou Y."/>
            <person name="Xue W."/>
            <person name="Luo G."/>
        </authorList>
    </citation>
    <scope>NUCLEOTIDE SEQUENCE [LARGE SCALE GENOMIC DNA]</scope>
    <source>
        <strain evidence="2 3">AF34-33</strain>
    </source>
</reference>
<dbReference type="InterPro" id="IPR026906">
    <property type="entry name" value="LRR_5"/>
</dbReference>
<dbReference type="RefSeq" id="WP_118448080.1">
    <property type="nucleotide sequence ID" value="NZ_CABJDM010000001.1"/>
</dbReference>
<dbReference type="Gene3D" id="2.60.40.10">
    <property type="entry name" value="Immunoglobulins"/>
    <property type="match status" value="1"/>
</dbReference>
<gene>
    <name evidence="2" type="ORF">DWZ68_00215</name>
</gene>
<dbReference type="Proteomes" id="UP000286038">
    <property type="component" value="Unassembled WGS sequence"/>
</dbReference>
<proteinExistence type="predicted"/>
<dbReference type="EMBL" id="QRPV01000001">
    <property type="protein sequence ID" value="RHM47441.1"/>
    <property type="molecule type" value="Genomic_DNA"/>
</dbReference>
<evidence type="ECO:0000313" key="2">
    <source>
        <dbReference type="EMBL" id="RHM47441.1"/>
    </source>
</evidence>
<dbReference type="InterPro" id="IPR025049">
    <property type="entry name" value="Mfa-like_1"/>
</dbReference>
<dbReference type="Gene3D" id="2.60.40.2620">
    <property type="entry name" value="Fimbrillin-like"/>
    <property type="match status" value="1"/>
</dbReference>
<dbReference type="InterPro" id="IPR032675">
    <property type="entry name" value="LRR_dom_sf"/>
</dbReference>
<name>A0A415QRG1_9BACT</name>
<dbReference type="InterPro" id="IPR013783">
    <property type="entry name" value="Ig-like_fold"/>
</dbReference>
<organism evidence="2 3">
    <name type="scientific">Butyricimonas virosa</name>
    <dbReference type="NCBI Taxonomy" id="544645"/>
    <lineage>
        <taxon>Bacteria</taxon>
        <taxon>Pseudomonadati</taxon>
        <taxon>Bacteroidota</taxon>
        <taxon>Bacteroidia</taxon>
        <taxon>Bacteroidales</taxon>
        <taxon>Odoribacteraceae</taxon>
        <taxon>Butyricimonas</taxon>
    </lineage>
</organism>
<accession>A0A415QRG1</accession>
<dbReference type="Gene3D" id="3.80.10.10">
    <property type="entry name" value="Ribonuclease Inhibitor"/>
    <property type="match status" value="2"/>
</dbReference>
<dbReference type="InterPro" id="IPR024079">
    <property type="entry name" value="MetalloPept_cat_dom_sf"/>
</dbReference>
<dbReference type="InterPro" id="IPR024361">
    <property type="entry name" value="BACON"/>
</dbReference>
<dbReference type="PANTHER" id="PTHR45661">
    <property type="entry name" value="SURFACE ANTIGEN"/>
    <property type="match status" value="1"/>
</dbReference>